<comment type="subcellular location">
    <subcellularLocation>
        <location evidence="9">Cell membrane</location>
        <topology evidence="9">Multi-pass membrane protein</topology>
    </subcellularLocation>
</comment>
<dbReference type="EMBL" id="JXAK01000009">
    <property type="protein sequence ID" value="KIL41473.1"/>
    <property type="molecule type" value="Genomic_DNA"/>
</dbReference>
<evidence type="ECO:0000256" key="7">
    <source>
        <dbReference type="ARBA" id="ARBA00022989"/>
    </source>
</evidence>
<feature type="transmembrane region" description="Helical" evidence="9">
    <location>
        <begin position="47"/>
        <end position="66"/>
    </location>
</feature>
<keyword evidence="2 9" id="KW-1003">Cell membrane</keyword>
<evidence type="ECO:0000256" key="4">
    <source>
        <dbReference type="ARBA" id="ARBA00022692"/>
    </source>
</evidence>
<dbReference type="InterPro" id="IPR001872">
    <property type="entry name" value="Peptidase_A8"/>
</dbReference>
<sequence length="146" mass="16072">MMTAADQITKLFVRAWMQVGDTYTLVPGIIQFTYYENSGAARSLFQGYGRLFGIVAVIVIIGVLLYRKNNFPKRRFLDIGLAFLVAGAAGNGLERLLYGKVTDFLVFGSGHGILNVADLSINVGVVTIILHHLLFARSPVQKQVRP</sequence>
<dbReference type="Pfam" id="PF01252">
    <property type="entry name" value="Peptidase_A8"/>
    <property type="match status" value="1"/>
</dbReference>
<evidence type="ECO:0000313" key="12">
    <source>
        <dbReference type="Proteomes" id="UP000031967"/>
    </source>
</evidence>
<evidence type="ECO:0000256" key="1">
    <source>
        <dbReference type="ARBA" id="ARBA00006139"/>
    </source>
</evidence>
<evidence type="ECO:0000256" key="8">
    <source>
        <dbReference type="ARBA" id="ARBA00023136"/>
    </source>
</evidence>
<comment type="caution">
    <text evidence="11">The sequence shown here is derived from an EMBL/GenBank/DDBJ whole genome shotgun (WGS) entry which is preliminary data.</text>
</comment>
<name>A0ABR5AKA8_9BACL</name>
<keyword evidence="8 9" id="KW-0472">Membrane</keyword>
<organism evidence="11 12">
    <name type="scientific">Gordoniibacillus kamchatkensis</name>
    <dbReference type="NCBI Taxonomy" id="1590651"/>
    <lineage>
        <taxon>Bacteria</taxon>
        <taxon>Bacillati</taxon>
        <taxon>Bacillota</taxon>
        <taxon>Bacilli</taxon>
        <taxon>Bacillales</taxon>
        <taxon>Paenibacillaceae</taxon>
        <taxon>Gordoniibacillus</taxon>
    </lineage>
</organism>
<feature type="transmembrane region" description="Helical" evidence="9">
    <location>
        <begin position="75"/>
        <end position="93"/>
    </location>
</feature>
<feature type="active site" evidence="9">
    <location>
        <position position="118"/>
    </location>
</feature>
<comment type="function">
    <text evidence="9">This protein specifically catalyzes the removal of signal peptides from prolipoproteins.</text>
</comment>
<keyword evidence="5 9" id="KW-0064">Aspartyl protease</keyword>
<evidence type="ECO:0000256" key="10">
    <source>
        <dbReference type="RuleBase" id="RU004181"/>
    </source>
</evidence>
<dbReference type="PANTHER" id="PTHR33695">
    <property type="entry name" value="LIPOPROTEIN SIGNAL PEPTIDASE"/>
    <property type="match status" value="1"/>
</dbReference>
<evidence type="ECO:0000313" key="11">
    <source>
        <dbReference type="EMBL" id="KIL41473.1"/>
    </source>
</evidence>
<evidence type="ECO:0000256" key="6">
    <source>
        <dbReference type="ARBA" id="ARBA00022801"/>
    </source>
</evidence>
<keyword evidence="3 9" id="KW-0645">Protease</keyword>
<evidence type="ECO:0000256" key="5">
    <source>
        <dbReference type="ARBA" id="ARBA00022750"/>
    </source>
</evidence>
<comment type="similarity">
    <text evidence="1 9 10">Belongs to the peptidase A8 family.</text>
</comment>
<feature type="active site" evidence="9">
    <location>
        <position position="103"/>
    </location>
</feature>
<dbReference type="HAMAP" id="MF_00161">
    <property type="entry name" value="LspA"/>
    <property type="match status" value="1"/>
</dbReference>
<comment type="pathway">
    <text evidence="9">Protein modification; lipoprotein biosynthesis (signal peptide cleavage).</text>
</comment>
<dbReference type="NCBIfam" id="TIGR00077">
    <property type="entry name" value="lspA"/>
    <property type="match status" value="1"/>
</dbReference>
<protein>
    <recommendedName>
        <fullName evidence="9">Lipoprotein signal peptidase</fullName>
        <ecNumber evidence="9">3.4.23.36</ecNumber>
    </recommendedName>
    <alternativeName>
        <fullName evidence="9">Prolipoprotein signal peptidase</fullName>
    </alternativeName>
    <alternativeName>
        <fullName evidence="9">Signal peptidase II</fullName>
        <shortName evidence="9">SPase II</shortName>
    </alternativeName>
</protein>
<evidence type="ECO:0000256" key="3">
    <source>
        <dbReference type="ARBA" id="ARBA00022670"/>
    </source>
</evidence>
<dbReference type="PANTHER" id="PTHR33695:SF1">
    <property type="entry name" value="LIPOPROTEIN SIGNAL PEPTIDASE"/>
    <property type="match status" value="1"/>
</dbReference>
<keyword evidence="12" id="KW-1185">Reference proteome</keyword>
<dbReference type="Proteomes" id="UP000031967">
    <property type="component" value="Unassembled WGS sequence"/>
</dbReference>
<keyword evidence="6 9" id="KW-0378">Hydrolase</keyword>
<comment type="caution">
    <text evidence="9">Lacks conserved residue(s) required for the propagation of feature annotation.</text>
</comment>
<reference evidence="11 12" key="1">
    <citation type="submission" date="2014-12" db="EMBL/GenBank/DDBJ databases">
        <title>Draft genome sequence of Paenibacillus kamchatkensis strain B-2647.</title>
        <authorList>
            <person name="Karlyshev A.V."/>
            <person name="Kudryashova E.B."/>
        </authorList>
    </citation>
    <scope>NUCLEOTIDE SEQUENCE [LARGE SCALE GENOMIC DNA]</scope>
    <source>
        <strain evidence="11 12">VKM B-2647</strain>
    </source>
</reference>
<accession>A0ABR5AKA8</accession>
<evidence type="ECO:0000256" key="2">
    <source>
        <dbReference type="ARBA" id="ARBA00022475"/>
    </source>
</evidence>
<dbReference type="PRINTS" id="PR00781">
    <property type="entry name" value="LIPOSIGPTASE"/>
</dbReference>
<dbReference type="EC" id="3.4.23.36" evidence="9"/>
<feature type="transmembrane region" description="Helical" evidence="9">
    <location>
        <begin position="113"/>
        <end position="135"/>
    </location>
</feature>
<keyword evidence="7 9" id="KW-1133">Transmembrane helix</keyword>
<keyword evidence="4 9" id="KW-0812">Transmembrane</keyword>
<evidence type="ECO:0000256" key="9">
    <source>
        <dbReference type="HAMAP-Rule" id="MF_00161"/>
    </source>
</evidence>
<proteinExistence type="inferred from homology"/>
<gene>
    <name evidence="9" type="primary">lspA</name>
    <name evidence="11" type="ORF">SD70_07385</name>
</gene>
<comment type="catalytic activity">
    <reaction evidence="9">
        <text>Release of signal peptides from bacterial membrane prolipoproteins. Hydrolyzes -Xaa-Yaa-Zaa-|-(S,diacylglyceryl)Cys-, in which Xaa is hydrophobic (preferably Leu), and Yaa (Ala or Ser) and Zaa (Gly or Ala) have small, neutral side chains.</text>
        <dbReference type="EC" id="3.4.23.36"/>
    </reaction>
</comment>